<proteinExistence type="predicted"/>
<evidence type="ECO:0000313" key="2">
    <source>
        <dbReference type="Proteomes" id="UP000278035"/>
    </source>
</evidence>
<accession>A0A3G8LTT8</accession>
<dbReference type="OrthoDB" id="5829435at2"/>
<dbReference type="KEGG" id="slj:EGC82_05220"/>
<keyword evidence="2" id="KW-1185">Reference proteome</keyword>
<dbReference type="AlphaFoldDB" id="A0A3G8LTT8"/>
<dbReference type="Pfam" id="PF20131">
    <property type="entry name" value="MC3"/>
    <property type="match status" value="1"/>
</dbReference>
<dbReference type="Proteomes" id="UP000278035">
    <property type="component" value="Chromosome"/>
</dbReference>
<gene>
    <name evidence="1" type="ORF">EGC82_05220</name>
</gene>
<sequence length="156" mass="17303">MKAKQLSELMYSPCWVGSLLSYFISGAQKNNKQGIKLELIYLVIPLLNIPELKSKLSKANVKTTIETLLSENRIKTSIIGINATIPNFKVYSNNGLIALSNSNSIYVSDMACMKKAVHYKDESNAGLKSFYKAAYNLGVVLSKEEPSDVFIQIGFK</sequence>
<dbReference type="InterPro" id="IPR045390">
    <property type="entry name" value="ABC-3C_MC3"/>
</dbReference>
<dbReference type="EMBL" id="CP034015">
    <property type="protein sequence ID" value="AZG72220.1"/>
    <property type="molecule type" value="Genomic_DNA"/>
</dbReference>
<reference evidence="2" key="1">
    <citation type="submission" date="2018-11" db="EMBL/GenBank/DDBJ databases">
        <title>Shewanella sp. M2.</title>
        <authorList>
            <person name="Hwang Y.J."/>
            <person name="Hwang C.Y."/>
        </authorList>
    </citation>
    <scope>NUCLEOTIDE SEQUENCE [LARGE SCALE GENOMIC DNA]</scope>
    <source>
        <strain evidence="2">LMG 19866</strain>
    </source>
</reference>
<name>A0A3G8LTT8_9GAMM</name>
<protein>
    <submittedName>
        <fullName evidence="1">Uncharacterized protein</fullName>
    </submittedName>
</protein>
<dbReference type="RefSeq" id="WP_124729818.1">
    <property type="nucleotide sequence ID" value="NZ_CBCSKC010000008.1"/>
</dbReference>
<organism evidence="1 2">
    <name type="scientific">Shewanella livingstonensis</name>
    <dbReference type="NCBI Taxonomy" id="150120"/>
    <lineage>
        <taxon>Bacteria</taxon>
        <taxon>Pseudomonadati</taxon>
        <taxon>Pseudomonadota</taxon>
        <taxon>Gammaproteobacteria</taxon>
        <taxon>Alteromonadales</taxon>
        <taxon>Shewanellaceae</taxon>
        <taxon>Shewanella</taxon>
    </lineage>
</organism>
<evidence type="ECO:0000313" key="1">
    <source>
        <dbReference type="EMBL" id="AZG72220.1"/>
    </source>
</evidence>